<feature type="domain" description="DUF6589" evidence="1">
    <location>
        <begin position="38"/>
        <end position="153"/>
    </location>
</feature>
<reference evidence="2" key="1">
    <citation type="submission" date="2021-02" db="EMBL/GenBank/DDBJ databases">
        <authorList>
            <person name="Nieuwenhuis M."/>
            <person name="Van De Peppel L.J.J."/>
        </authorList>
    </citation>
    <scope>NUCLEOTIDE SEQUENCE</scope>
    <source>
        <strain evidence="2">D49</strain>
    </source>
</reference>
<dbReference type="InterPro" id="IPR046496">
    <property type="entry name" value="DUF6589"/>
</dbReference>
<evidence type="ECO:0000259" key="1">
    <source>
        <dbReference type="Pfam" id="PF20231"/>
    </source>
</evidence>
<dbReference type="Proteomes" id="UP000717328">
    <property type="component" value="Unassembled WGS sequence"/>
</dbReference>
<evidence type="ECO:0000313" key="2">
    <source>
        <dbReference type="EMBL" id="KAG5634357.1"/>
    </source>
</evidence>
<gene>
    <name evidence="2" type="ORF">H0H81_002265</name>
</gene>
<reference evidence="2" key="2">
    <citation type="submission" date="2021-10" db="EMBL/GenBank/DDBJ databases">
        <title>Phylogenomics reveals ancestral predisposition of the termite-cultivated fungus Termitomyces towards a domesticated lifestyle.</title>
        <authorList>
            <person name="Auxier B."/>
            <person name="Grum-Grzhimaylo A."/>
            <person name="Cardenas M.E."/>
            <person name="Lodge J.D."/>
            <person name="Laessoe T."/>
            <person name="Pedersen O."/>
            <person name="Smith M.E."/>
            <person name="Kuyper T.W."/>
            <person name="Franco-Molano E.A."/>
            <person name="Baroni T.J."/>
            <person name="Aanen D.K."/>
        </authorList>
    </citation>
    <scope>NUCLEOTIDE SEQUENCE</scope>
    <source>
        <strain evidence="2">D49</strain>
    </source>
</reference>
<protein>
    <recommendedName>
        <fullName evidence="1">DUF6589 domain-containing protein</fullName>
    </recommendedName>
</protein>
<evidence type="ECO:0000313" key="3">
    <source>
        <dbReference type="Proteomes" id="UP000717328"/>
    </source>
</evidence>
<name>A0A9P7FSK1_9AGAR</name>
<dbReference type="AlphaFoldDB" id="A0A9P7FSK1"/>
<dbReference type="OrthoDB" id="3266963at2759"/>
<dbReference type="EMBL" id="JABCKI010006457">
    <property type="protein sequence ID" value="KAG5634357.1"/>
    <property type="molecule type" value="Genomic_DNA"/>
</dbReference>
<keyword evidence="3" id="KW-1185">Reference proteome</keyword>
<feature type="non-terminal residue" evidence="2">
    <location>
        <position position="1"/>
    </location>
</feature>
<sequence length="153" mass="17472">RMLKGMAATAVEMENVVPGAFKIKELLRRQSLKERLQLSPEIILADIDFDHQDLVAALDFLRTLIHFVAALSQYWDILKILAAESLKKFPLPKTRRTKIYPLGCNSFDEIQVQELKKAMEDFMQQMGVDEDNLNGRCFVASGDGKTFNQLQKL</sequence>
<comment type="caution">
    <text evidence="2">The sequence shown here is derived from an EMBL/GenBank/DDBJ whole genome shotgun (WGS) entry which is preliminary data.</text>
</comment>
<proteinExistence type="predicted"/>
<dbReference type="Pfam" id="PF20231">
    <property type="entry name" value="DUF6589"/>
    <property type="match status" value="1"/>
</dbReference>
<organism evidence="2 3">
    <name type="scientific">Sphagnurus paluster</name>
    <dbReference type="NCBI Taxonomy" id="117069"/>
    <lineage>
        <taxon>Eukaryota</taxon>
        <taxon>Fungi</taxon>
        <taxon>Dikarya</taxon>
        <taxon>Basidiomycota</taxon>
        <taxon>Agaricomycotina</taxon>
        <taxon>Agaricomycetes</taxon>
        <taxon>Agaricomycetidae</taxon>
        <taxon>Agaricales</taxon>
        <taxon>Tricholomatineae</taxon>
        <taxon>Lyophyllaceae</taxon>
        <taxon>Sphagnurus</taxon>
    </lineage>
</organism>
<accession>A0A9P7FSK1</accession>